<evidence type="ECO:0000313" key="2">
    <source>
        <dbReference type="Proteomes" id="UP001057402"/>
    </source>
</evidence>
<organism evidence="1 2">
    <name type="scientific">Melastoma candidum</name>
    <dbReference type="NCBI Taxonomy" id="119954"/>
    <lineage>
        <taxon>Eukaryota</taxon>
        <taxon>Viridiplantae</taxon>
        <taxon>Streptophyta</taxon>
        <taxon>Embryophyta</taxon>
        <taxon>Tracheophyta</taxon>
        <taxon>Spermatophyta</taxon>
        <taxon>Magnoliopsida</taxon>
        <taxon>eudicotyledons</taxon>
        <taxon>Gunneridae</taxon>
        <taxon>Pentapetalae</taxon>
        <taxon>rosids</taxon>
        <taxon>malvids</taxon>
        <taxon>Myrtales</taxon>
        <taxon>Melastomataceae</taxon>
        <taxon>Melastomatoideae</taxon>
        <taxon>Melastomateae</taxon>
        <taxon>Melastoma</taxon>
    </lineage>
</organism>
<reference evidence="2" key="1">
    <citation type="journal article" date="2023" name="Front. Plant Sci.">
        <title>Chromosomal-level genome assembly of Melastoma candidum provides insights into trichome evolution.</title>
        <authorList>
            <person name="Zhong Y."/>
            <person name="Wu W."/>
            <person name="Sun C."/>
            <person name="Zou P."/>
            <person name="Liu Y."/>
            <person name="Dai S."/>
            <person name="Zhou R."/>
        </authorList>
    </citation>
    <scope>NUCLEOTIDE SEQUENCE [LARGE SCALE GENOMIC DNA]</scope>
</reference>
<name>A0ACB9S9G2_9MYRT</name>
<accession>A0ACB9S9G2</accession>
<evidence type="ECO:0000313" key="1">
    <source>
        <dbReference type="EMBL" id="KAI4384817.1"/>
    </source>
</evidence>
<protein>
    <submittedName>
        <fullName evidence="1">Uncharacterized protein</fullName>
    </submittedName>
</protein>
<comment type="caution">
    <text evidence="1">The sequence shown here is derived from an EMBL/GenBank/DDBJ whole genome shotgun (WGS) entry which is preliminary data.</text>
</comment>
<gene>
    <name evidence="1" type="ORF">MLD38_002920</name>
</gene>
<dbReference type="EMBL" id="CM042881">
    <property type="protein sequence ID" value="KAI4384817.1"/>
    <property type="molecule type" value="Genomic_DNA"/>
</dbReference>
<keyword evidence="2" id="KW-1185">Reference proteome</keyword>
<sequence>MDTGRDVIPDKDAMSLARMEEDPEAATRKLTEAAFTRGSADNITCIVVKFHHGKSDPADHTKDAVVEDPKND</sequence>
<proteinExistence type="predicted"/>
<dbReference type="Proteomes" id="UP001057402">
    <property type="component" value="Chromosome 2"/>
</dbReference>